<feature type="compositionally biased region" description="Polar residues" evidence="1">
    <location>
        <begin position="101"/>
        <end position="114"/>
    </location>
</feature>
<evidence type="ECO:0000313" key="2">
    <source>
        <dbReference type="EMBL" id="KAJ1125153.1"/>
    </source>
</evidence>
<feature type="region of interest" description="Disordered" evidence="1">
    <location>
        <begin position="193"/>
        <end position="250"/>
    </location>
</feature>
<feature type="region of interest" description="Disordered" evidence="1">
    <location>
        <begin position="1"/>
        <end position="156"/>
    </location>
</feature>
<accession>A0AAV7PA07</accession>
<evidence type="ECO:0000256" key="1">
    <source>
        <dbReference type="SAM" id="MobiDB-lite"/>
    </source>
</evidence>
<proteinExistence type="predicted"/>
<gene>
    <name evidence="2" type="ORF">NDU88_003590</name>
</gene>
<feature type="compositionally biased region" description="Basic residues" evidence="1">
    <location>
        <begin position="43"/>
        <end position="58"/>
    </location>
</feature>
<sequence length="265" mass="28515">MQPRSEHLTARKGLTGGTHLQVTEPSSPTTGSRTPTSNAPGGFRKHGGRSGCRTTRRPGKNDRTHEGRGAKTRQGWLRAKIEDKGGEAQEREAELPAPQKLTDNTAITEHTSPPRQRAESKPTRKPAKGAKVVVQNTKDDTPTTPEGNRPRMPAEGDHISTLTKECFKSLAPLLLRGEGAGLVTEGNISANKQTSIVTGHRDRPSPGDPLTAWSVPSKVVETVTDRGNPPESYTRPSLGPPSMTTKAAGLATAIPLTVKERNWRK</sequence>
<organism evidence="2 3">
    <name type="scientific">Pleurodeles waltl</name>
    <name type="common">Iberian ribbed newt</name>
    <dbReference type="NCBI Taxonomy" id="8319"/>
    <lineage>
        <taxon>Eukaryota</taxon>
        <taxon>Metazoa</taxon>
        <taxon>Chordata</taxon>
        <taxon>Craniata</taxon>
        <taxon>Vertebrata</taxon>
        <taxon>Euteleostomi</taxon>
        <taxon>Amphibia</taxon>
        <taxon>Batrachia</taxon>
        <taxon>Caudata</taxon>
        <taxon>Salamandroidea</taxon>
        <taxon>Salamandridae</taxon>
        <taxon>Pleurodelinae</taxon>
        <taxon>Pleurodeles</taxon>
    </lineage>
</organism>
<dbReference type="EMBL" id="JANPWB010000011">
    <property type="protein sequence ID" value="KAJ1125153.1"/>
    <property type="molecule type" value="Genomic_DNA"/>
</dbReference>
<feature type="compositionally biased region" description="Basic and acidic residues" evidence="1">
    <location>
        <begin position="59"/>
        <end position="69"/>
    </location>
</feature>
<evidence type="ECO:0000313" key="3">
    <source>
        <dbReference type="Proteomes" id="UP001066276"/>
    </source>
</evidence>
<name>A0AAV7PA07_PLEWA</name>
<comment type="caution">
    <text evidence="2">The sequence shown here is derived from an EMBL/GenBank/DDBJ whole genome shotgun (WGS) entry which is preliminary data.</text>
</comment>
<reference evidence="2" key="1">
    <citation type="journal article" date="2022" name="bioRxiv">
        <title>Sequencing and chromosome-scale assembly of the giantPleurodeles waltlgenome.</title>
        <authorList>
            <person name="Brown T."/>
            <person name="Elewa A."/>
            <person name="Iarovenko S."/>
            <person name="Subramanian E."/>
            <person name="Araus A.J."/>
            <person name="Petzold A."/>
            <person name="Susuki M."/>
            <person name="Suzuki K.-i.T."/>
            <person name="Hayashi T."/>
            <person name="Toyoda A."/>
            <person name="Oliveira C."/>
            <person name="Osipova E."/>
            <person name="Leigh N.D."/>
            <person name="Simon A."/>
            <person name="Yun M.H."/>
        </authorList>
    </citation>
    <scope>NUCLEOTIDE SEQUENCE</scope>
    <source>
        <strain evidence="2">20211129_DDA</strain>
        <tissue evidence="2">Liver</tissue>
    </source>
</reference>
<keyword evidence="3" id="KW-1185">Reference proteome</keyword>
<protein>
    <submittedName>
        <fullName evidence="2">Uncharacterized protein</fullName>
    </submittedName>
</protein>
<dbReference type="Proteomes" id="UP001066276">
    <property type="component" value="Chromosome 7"/>
</dbReference>
<dbReference type="AlphaFoldDB" id="A0AAV7PA07"/>
<feature type="compositionally biased region" description="Low complexity" evidence="1">
    <location>
        <begin position="25"/>
        <end position="37"/>
    </location>
</feature>
<feature type="compositionally biased region" description="Basic and acidic residues" evidence="1">
    <location>
        <begin position="79"/>
        <end position="94"/>
    </location>
</feature>